<evidence type="ECO:0000259" key="2">
    <source>
        <dbReference type="PROSITE" id="PS50006"/>
    </source>
</evidence>
<dbReference type="RefSeq" id="WP_068368083.1">
    <property type="nucleotide sequence ID" value="NZ_LBNE01000002.1"/>
</dbReference>
<evidence type="ECO:0000313" key="3">
    <source>
        <dbReference type="EMBL" id="KKO72346.1"/>
    </source>
</evidence>
<feature type="domain" description="FHA" evidence="2">
    <location>
        <begin position="428"/>
        <end position="490"/>
    </location>
</feature>
<comment type="caution">
    <text evidence="3">The sequence shown here is derived from an EMBL/GenBank/DDBJ whole genome shotgun (WGS) entry which is preliminary data.</text>
</comment>
<dbReference type="InterPro" id="IPR028087">
    <property type="entry name" value="Tad_N"/>
</dbReference>
<dbReference type="PROSITE" id="PS50006">
    <property type="entry name" value="FHA_DOMAIN"/>
    <property type="match status" value="1"/>
</dbReference>
<protein>
    <recommendedName>
        <fullName evidence="2">FHA domain-containing protein</fullName>
    </recommendedName>
</protein>
<dbReference type="Proteomes" id="UP000078084">
    <property type="component" value="Unassembled WGS sequence"/>
</dbReference>
<accession>A0A171KTX9</accession>
<feature type="transmembrane region" description="Helical" evidence="1">
    <location>
        <begin position="21"/>
        <end position="41"/>
    </location>
</feature>
<sequence>MWMQRGRLPGRQRGSIILPAAAALIVCMILLASANLGYLFYAKREIQNAADLAALSGVQYIHADSSPAASCDYAKQEALLSLQDYLGGSKIVKLDAADITLQCGTWSRAYPAPEYFDPNPVEGNFNALKVIIDRGVAPMMPFADKQDVHASAIAKSAVPVAAFQVGAELLRFENNSVLGLVLKAVGLDIRTLKVLDSDGLATAKITPAGLLDLLGVDLGIDHLGVLTPGGLANIEDISLLRLLDVSLSLITDSTLYAQLDALRQELLRVGIGAIKIPLLGTKDQPGLLALLQLGRQDEFDAALDLELGLGDLLGAAVALGVNGHAADINLPSVLGAVKAKVTVVEPPTIAIGPVGTQGYSSQIRVSLDVDTRNLLGGLLNVLVENILGIRVHLPIAVDVADAVGTLEALNCGVPRTMDLSVRANVANVCVGRMAEDNIMSHTARCDVYLGEEQLLKLLHIPVLSGKMHLPALEYEDHVSGLGMEVGEMRTTEPNPLALGNTVDRLVTELLNLLGGLFREPDPSPWLDADYDSDATRKHMIQQLVQSYLDVPELDSQLRVTKGGAYRVSGITDLVLNGATFQRDNETIRLDPLLDSNFEFDNAIARTCVLFACPSKTWNRGSFSDAFHSYTSVPSDLLGALGISTFDNGYRSCAGLLSSILNWNGCVQHNLTKLLQDHPSHVGMDDATMQDMVNQVKDPYANEVACRGALCMLLKPVLNVLKPILNGVGGLLSGVLDRGLGLQLGRTEIKALDIQCEPTRLVY</sequence>
<keyword evidence="4" id="KW-1185">Reference proteome</keyword>
<evidence type="ECO:0000313" key="4">
    <source>
        <dbReference type="Proteomes" id="UP000078084"/>
    </source>
</evidence>
<gene>
    <name evidence="3" type="ORF">AAV32_04410</name>
</gene>
<dbReference type="InterPro" id="IPR000253">
    <property type="entry name" value="FHA_dom"/>
</dbReference>
<keyword evidence="1" id="KW-0812">Transmembrane</keyword>
<keyword evidence="1" id="KW-1133">Transmembrane helix</keyword>
<reference evidence="3 4" key="1">
    <citation type="submission" date="2015-04" db="EMBL/GenBank/DDBJ databases">
        <title>Genome sequence of Kerstersia gyiorum CG1.</title>
        <authorList>
            <person name="Greninger A.L."/>
            <person name="Kozyreva V."/>
            <person name="Chaturvedi V."/>
        </authorList>
    </citation>
    <scope>NUCLEOTIDE SEQUENCE [LARGE SCALE GENOMIC DNA]</scope>
    <source>
        <strain evidence="3 4">CG1</strain>
    </source>
</reference>
<organism evidence="3 4">
    <name type="scientific">Kerstersia gyiorum</name>
    <dbReference type="NCBI Taxonomy" id="206506"/>
    <lineage>
        <taxon>Bacteria</taxon>
        <taxon>Pseudomonadati</taxon>
        <taxon>Pseudomonadota</taxon>
        <taxon>Betaproteobacteria</taxon>
        <taxon>Burkholderiales</taxon>
        <taxon>Alcaligenaceae</taxon>
        <taxon>Kerstersia</taxon>
    </lineage>
</organism>
<proteinExistence type="predicted"/>
<dbReference type="Pfam" id="PF13400">
    <property type="entry name" value="Tad"/>
    <property type="match status" value="1"/>
</dbReference>
<dbReference type="EMBL" id="LBNE01000002">
    <property type="protein sequence ID" value="KKO72346.1"/>
    <property type="molecule type" value="Genomic_DNA"/>
</dbReference>
<keyword evidence="1" id="KW-0472">Membrane</keyword>
<name>A0A171KTX9_9BURK</name>
<dbReference type="AlphaFoldDB" id="A0A171KTX9"/>
<evidence type="ECO:0000256" key="1">
    <source>
        <dbReference type="SAM" id="Phobius"/>
    </source>
</evidence>
<dbReference type="STRING" id="206506.AAV32_04410"/>